<evidence type="ECO:0000256" key="3">
    <source>
        <dbReference type="ARBA" id="ARBA00022475"/>
    </source>
</evidence>
<reference evidence="8" key="1">
    <citation type="submission" date="2014-09" db="EMBL/GenBank/DDBJ databases">
        <authorList>
            <person name="Probst J Alexander"/>
        </authorList>
    </citation>
    <scope>NUCLEOTIDE SEQUENCE</scope>
</reference>
<evidence type="ECO:0000313" key="8">
    <source>
        <dbReference type="EMBL" id="CEG11681.1"/>
    </source>
</evidence>
<keyword evidence="4 7" id="KW-0812">Transmembrane</keyword>
<dbReference type="GO" id="GO:0005886">
    <property type="term" value="C:plasma membrane"/>
    <property type="evidence" value="ECO:0007669"/>
    <property type="project" value="UniProtKB-SubCell"/>
</dbReference>
<gene>
    <name evidence="8" type="ORF">MSIBF_A1600012</name>
</gene>
<dbReference type="AlphaFoldDB" id="A0A098E846"/>
<keyword evidence="3" id="KW-1003">Cell membrane</keyword>
<name>A0A098E846_9ZZZZ</name>
<proteinExistence type="inferred from homology"/>
<dbReference type="InterPro" id="IPR002771">
    <property type="entry name" value="Multi_antbiot-R_MarC"/>
</dbReference>
<keyword evidence="5 7" id="KW-1133">Transmembrane helix</keyword>
<evidence type="ECO:0000256" key="6">
    <source>
        <dbReference type="ARBA" id="ARBA00023136"/>
    </source>
</evidence>
<dbReference type="PANTHER" id="PTHR33508">
    <property type="entry name" value="UPF0056 MEMBRANE PROTEIN YHCE"/>
    <property type="match status" value="1"/>
</dbReference>
<evidence type="ECO:0000256" key="1">
    <source>
        <dbReference type="ARBA" id="ARBA00004651"/>
    </source>
</evidence>
<feature type="transmembrane region" description="Helical" evidence="7">
    <location>
        <begin position="159"/>
        <end position="176"/>
    </location>
</feature>
<comment type="subcellular location">
    <subcellularLocation>
        <location evidence="1">Cell membrane</location>
        <topology evidence="1">Multi-pass membrane protein</topology>
    </subcellularLocation>
</comment>
<evidence type="ECO:0000256" key="7">
    <source>
        <dbReference type="SAM" id="Phobius"/>
    </source>
</evidence>
<feature type="transmembrane region" description="Helical" evidence="7">
    <location>
        <begin position="54"/>
        <end position="77"/>
    </location>
</feature>
<evidence type="ECO:0000256" key="2">
    <source>
        <dbReference type="ARBA" id="ARBA00009784"/>
    </source>
</evidence>
<dbReference type="PANTHER" id="PTHR33508:SF1">
    <property type="entry name" value="UPF0056 MEMBRANE PROTEIN YHCE"/>
    <property type="match status" value="1"/>
</dbReference>
<sequence>MIGIVLNFIIQTFFKMLSFLEIFIPIFVIVDSPGLVPVYLGMTEKYSKKRRKEIVNLAVIVAAGIALMFALLGNYIFGFLGVSINALEISGGILLFLIAVEMLFGIKSKTTHSEEQEKESLEKENVAIFPLAIPLLTGPGAITTVIMLMNLSETLEEKVMIILAIILVFIITKFVLNNSEILLKHLGITGLQVLTRIMGIVVAAIAVELVIKGVETIV</sequence>
<feature type="transmembrane region" description="Helical" evidence="7">
    <location>
        <begin position="126"/>
        <end position="147"/>
    </location>
</feature>
<evidence type="ECO:0000256" key="5">
    <source>
        <dbReference type="ARBA" id="ARBA00022989"/>
    </source>
</evidence>
<evidence type="ECO:0000256" key="4">
    <source>
        <dbReference type="ARBA" id="ARBA00022692"/>
    </source>
</evidence>
<keyword evidence="6 7" id="KW-0472">Membrane</keyword>
<dbReference type="NCBIfam" id="TIGR00427">
    <property type="entry name" value="NAAT family transporter"/>
    <property type="match status" value="1"/>
</dbReference>
<comment type="similarity">
    <text evidence="2">Belongs to the UPF0056 (MarC) family.</text>
</comment>
<organism evidence="8">
    <name type="scientific">groundwater metagenome</name>
    <dbReference type="NCBI Taxonomy" id="717931"/>
    <lineage>
        <taxon>unclassified sequences</taxon>
        <taxon>metagenomes</taxon>
        <taxon>ecological metagenomes</taxon>
    </lineage>
</organism>
<protein>
    <submittedName>
        <fullName evidence="8">Multiple antibiotic resistance (MarC)-related protein</fullName>
    </submittedName>
</protein>
<dbReference type="Pfam" id="PF01914">
    <property type="entry name" value="MarC"/>
    <property type="match status" value="1"/>
</dbReference>
<feature type="transmembrane region" description="Helical" evidence="7">
    <location>
        <begin position="89"/>
        <end position="106"/>
    </location>
</feature>
<feature type="transmembrane region" description="Helical" evidence="7">
    <location>
        <begin position="188"/>
        <end position="211"/>
    </location>
</feature>
<dbReference type="EMBL" id="CCXY01000069">
    <property type="protein sequence ID" value="CEG11681.1"/>
    <property type="molecule type" value="Genomic_DNA"/>
</dbReference>
<accession>A0A098E846</accession>
<feature type="transmembrane region" description="Helical" evidence="7">
    <location>
        <begin position="22"/>
        <end position="42"/>
    </location>
</feature>